<proteinExistence type="inferred from homology"/>
<dbReference type="Pfam" id="PF14520">
    <property type="entry name" value="HHH_5"/>
    <property type="match status" value="1"/>
</dbReference>
<keyword evidence="2 6" id="KW-0227">DNA damage</keyword>
<dbReference type="CDD" id="cd14332">
    <property type="entry name" value="UBA_RuvA_C"/>
    <property type="match status" value="1"/>
</dbReference>
<organism evidence="8 9">
    <name type="scientific">Halalkalibaculum roseum</name>
    <dbReference type="NCBI Taxonomy" id="2709311"/>
    <lineage>
        <taxon>Bacteria</taxon>
        <taxon>Pseudomonadati</taxon>
        <taxon>Balneolota</taxon>
        <taxon>Balneolia</taxon>
        <taxon>Balneolales</taxon>
        <taxon>Balneolaceae</taxon>
        <taxon>Halalkalibaculum</taxon>
    </lineage>
</organism>
<evidence type="ECO:0000256" key="1">
    <source>
        <dbReference type="ARBA" id="ARBA00022490"/>
    </source>
</evidence>
<keyword evidence="9" id="KW-1185">Reference proteome</keyword>
<dbReference type="EMBL" id="JAALLT010000004">
    <property type="protein sequence ID" value="NGP77818.1"/>
    <property type="molecule type" value="Genomic_DNA"/>
</dbReference>
<dbReference type="HAMAP" id="MF_00031">
    <property type="entry name" value="DNA_HJ_migration_RuvA"/>
    <property type="match status" value="1"/>
</dbReference>
<feature type="domain" description="Helix-hairpin-helix DNA-binding motif class 1" evidence="7">
    <location>
        <begin position="108"/>
        <end position="127"/>
    </location>
</feature>
<accession>A0A6M1SZK1</accession>
<sequence length="199" mass="21231">MIAYLKGTLAKKASEAIIVDVHDVGYEVEISSQTFDQLPAEGKDLKLLIHHHITDNDQRLFGFFSSDEKELFELLNGVKGVGPKLGLKILSGLPAPDIIQAIVQADKTALSQISGIGKKTAERMILELKDKIGEIATTAGTAPSGSVSGNLKDEAISALESLGFKKRDAEKAVVAAARENDAGGDVQLLIKNALSQLKR</sequence>
<comment type="subcellular location">
    <subcellularLocation>
        <location evidence="6">Cytoplasm</location>
    </subcellularLocation>
</comment>
<dbReference type="InterPro" id="IPR000085">
    <property type="entry name" value="RuvA"/>
</dbReference>
<evidence type="ECO:0000256" key="3">
    <source>
        <dbReference type="ARBA" id="ARBA00023125"/>
    </source>
</evidence>
<dbReference type="SMART" id="SM00278">
    <property type="entry name" value="HhH1"/>
    <property type="match status" value="2"/>
</dbReference>
<dbReference type="InterPro" id="IPR012340">
    <property type="entry name" value="NA-bd_OB-fold"/>
</dbReference>
<dbReference type="NCBIfam" id="TIGR00084">
    <property type="entry name" value="ruvA"/>
    <property type="match status" value="1"/>
</dbReference>
<dbReference type="SUPFAM" id="SSF46929">
    <property type="entry name" value="DNA helicase RuvA subunit, C-terminal domain"/>
    <property type="match status" value="1"/>
</dbReference>
<keyword evidence="3 6" id="KW-0238">DNA-binding</keyword>
<dbReference type="GO" id="GO:0005737">
    <property type="term" value="C:cytoplasm"/>
    <property type="evidence" value="ECO:0007669"/>
    <property type="project" value="UniProtKB-SubCell"/>
</dbReference>
<dbReference type="SUPFAM" id="SSF50249">
    <property type="entry name" value="Nucleic acid-binding proteins"/>
    <property type="match status" value="1"/>
</dbReference>
<comment type="caution">
    <text evidence="8">The sequence shown here is derived from an EMBL/GenBank/DDBJ whole genome shotgun (WGS) entry which is preliminary data.</text>
</comment>
<evidence type="ECO:0000313" key="8">
    <source>
        <dbReference type="EMBL" id="NGP77818.1"/>
    </source>
</evidence>
<evidence type="ECO:0000313" key="9">
    <source>
        <dbReference type="Proteomes" id="UP000473278"/>
    </source>
</evidence>
<dbReference type="GO" id="GO:0009378">
    <property type="term" value="F:four-way junction helicase activity"/>
    <property type="evidence" value="ECO:0007669"/>
    <property type="project" value="InterPro"/>
</dbReference>
<feature type="region of interest" description="Domain III" evidence="6">
    <location>
        <begin position="153"/>
        <end position="199"/>
    </location>
</feature>
<comment type="subunit">
    <text evidence="6">Homotetramer. Forms an RuvA(8)-RuvB(12)-Holliday junction (HJ) complex. HJ DNA is sandwiched between 2 RuvA tetramers; dsDNA enters through RuvA and exits via RuvB. An RuvB hexamer assembles on each DNA strand where it exits the tetramer. Each RuvB hexamer is contacted by two RuvA subunits (via domain III) on 2 adjacent RuvB subunits; this complex drives branch migration. In the full resolvosome a probable DNA-RuvA(4)-RuvB(12)-RuvC(2) complex forms which resolves the HJ.</text>
</comment>
<dbReference type="Pfam" id="PF01330">
    <property type="entry name" value="RuvA_N"/>
    <property type="match status" value="1"/>
</dbReference>
<dbReference type="InterPro" id="IPR003583">
    <property type="entry name" value="Hlx-hairpin-Hlx_DNA-bd_motif"/>
</dbReference>
<dbReference type="Pfam" id="PF07499">
    <property type="entry name" value="RuvA_C"/>
    <property type="match status" value="1"/>
</dbReference>
<keyword evidence="1 6" id="KW-0963">Cytoplasm</keyword>
<dbReference type="SUPFAM" id="SSF47781">
    <property type="entry name" value="RuvA domain 2-like"/>
    <property type="match status" value="1"/>
</dbReference>
<comment type="caution">
    <text evidence="6">Lacks conserved residue(s) required for the propagation of feature annotation.</text>
</comment>
<dbReference type="InterPro" id="IPR011114">
    <property type="entry name" value="RuvA_C"/>
</dbReference>
<feature type="domain" description="Helix-hairpin-helix DNA-binding motif class 1" evidence="7">
    <location>
        <begin position="73"/>
        <end position="92"/>
    </location>
</feature>
<dbReference type="InterPro" id="IPR036267">
    <property type="entry name" value="RuvA_C_sf"/>
</dbReference>
<dbReference type="Gene3D" id="1.10.150.20">
    <property type="entry name" value="5' to 3' exonuclease, C-terminal subdomain"/>
    <property type="match status" value="1"/>
</dbReference>
<dbReference type="GO" id="GO:0006310">
    <property type="term" value="P:DNA recombination"/>
    <property type="evidence" value="ECO:0007669"/>
    <property type="project" value="UniProtKB-UniRule"/>
</dbReference>
<dbReference type="InterPro" id="IPR010994">
    <property type="entry name" value="RuvA_2-like"/>
</dbReference>
<dbReference type="Proteomes" id="UP000473278">
    <property type="component" value="Unassembled WGS sequence"/>
</dbReference>
<dbReference type="RefSeq" id="WP_165143514.1">
    <property type="nucleotide sequence ID" value="NZ_JAALLT010000004.1"/>
</dbReference>
<evidence type="ECO:0000256" key="2">
    <source>
        <dbReference type="ARBA" id="ARBA00022763"/>
    </source>
</evidence>
<comment type="function">
    <text evidence="6">The RuvA-RuvB-RuvC complex processes Holliday junction (HJ) DNA during genetic recombination and DNA repair, while the RuvA-RuvB complex plays an important role in the rescue of blocked DNA replication forks via replication fork reversal (RFR). RuvA specifically binds to HJ cruciform DNA, conferring on it an open structure. The RuvB hexamer acts as an ATP-dependent pump, pulling dsDNA into and through the RuvAB complex. HJ branch migration allows RuvC to scan DNA until it finds its consensus sequence, where it cleaves and resolves the cruciform DNA.</text>
</comment>
<dbReference type="GO" id="GO:0000400">
    <property type="term" value="F:four-way junction DNA binding"/>
    <property type="evidence" value="ECO:0007669"/>
    <property type="project" value="UniProtKB-UniRule"/>
</dbReference>
<evidence type="ECO:0000256" key="4">
    <source>
        <dbReference type="ARBA" id="ARBA00023172"/>
    </source>
</evidence>
<evidence type="ECO:0000259" key="7">
    <source>
        <dbReference type="SMART" id="SM00278"/>
    </source>
</evidence>
<dbReference type="Gene3D" id="2.40.50.140">
    <property type="entry name" value="Nucleic acid-binding proteins"/>
    <property type="match status" value="1"/>
</dbReference>
<feature type="region of interest" description="Domain I" evidence="6">
    <location>
        <begin position="1"/>
        <end position="64"/>
    </location>
</feature>
<evidence type="ECO:0000256" key="5">
    <source>
        <dbReference type="ARBA" id="ARBA00023204"/>
    </source>
</evidence>
<protein>
    <recommendedName>
        <fullName evidence="6">Holliday junction branch migration complex subunit RuvA</fullName>
    </recommendedName>
</protein>
<dbReference type="InterPro" id="IPR013849">
    <property type="entry name" value="DNA_helicase_Holl-junc_RuvA_I"/>
</dbReference>
<reference evidence="8 9" key="1">
    <citation type="submission" date="2020-02" db="EMBL/GenBank/DDBJ databases">
        <title>Balneolaceae bacterium YR4-1, complete genome.</title>
        <authorList>
            <person name="Li Y."/>
            <person name="Wu S."/>
        </authorList>
    </citation>
    <scope>NUCLEOTIDE SEQUENCE [LARGE SCALE GENOMIC DNA]</scope>
    <source>
        <strain evidence="8 9">YR4-1</strain>
    </source>
</reference>
<dbReference type="GO" id="GO:0005524">
    <property type="term" value="F:ATP binding"/>
    <property type="evidence" value="ECO:0007669"/>
    <property type="project" value="InterPro"/>
</dbReference>
<dbReference type="Gene3D" id="1.10.8.10">
    <property type="entry name" value="DNA helicase RuvA subunit, C-terminal domain"/>
    <property type="match status" value="1"/>
</dbReference>
<dbReference type="AlphaFoldDB" id="A0A6M1SZK1"/>
<evidence type="ECO:0000256" key="6">
    <source>
        <dbReference type="HAMAP-Rule" id="MF_00031"/>
    </source>
</evidence>
<comment type="similarity">
    <text evidence="6">Belongs to the RuvA family.</text>
</comment>
<dbReference type="GO" id="GO:0048476">
    <property type="term" value="C:Holliday junction resolvase complex"/>
    <property type="evidence" value="ECO:0007669"/>
    <property type="project" value="UniProtKB-UniRule"/>
</dbReference>
<gene>
    <name evidence="6 8" type="primary">ruvA</name>
    <name evidence="8" type="ORF">G3570_14310</name>
</gene>
<keyword evidence="5 6" id="KW-0234">DNA repair</keyword>
<keyword evidence="4 6" id="KW-0233">DNA recombination</keyword>
<name>A0A6M1SZK1_9BACT</name>
<dbReference type="GO" id="GO:0006281">
    <property type="term" value="P:DNA repair"/>
    <property type="evidence" value="ECO:0007669"/>
    <property type="project" value="UniProtKB-UniRule"/>
</dbReference>
<dbReference type="GO" id="GO:0009379">
    <property type="term" value="C:Holliday junction helicase complex"/>
    <property type="evidence" value="ECO:0007669"/>
    <property type="project" value="InterPro"/>
</dbReference>
<comment type="domain">
    <text evidence="6">Has three domains with a flexible linker between the domains II and III and assumes an 'L' shape. Domain III is highly mobile and contacts RuvB.</text>
</comment>